<evidence type="ECO:0000313" key="3">
    <source>
        <dbReference type="Proteomes" id="UP000192132"/>
    </source>
</evidence>
<dbReference type="InterPro" id="IPR025238">
    <property type="entry name" value="DUF4184"/>
</dbReference>
<evidence type="ECO:0008006" key="4">
    <source>
        <dbReference type="Google" id="ProtNLM"/>
    </source>
</evidence>
<name>A0A1S8CS65_9GAMM</name>
<evidence type="ECO:0000313" key="2">
    <source>
        <dbReference type="EMBL" id="ONG38525.1"/>
    </source>
</evidence>
<reference evidence="2 3" key="1">
    <citation type="submission" date="2016-10" db="EMBL/GenBank/DDBJ databases">
        <title>Draft Genome sequence of Alkanindiges sp. strain H1.</title>
        <authorList>
            <person name="Subhash Y."/>
            <person name="Lee S."/>
        </authorList>
    </citation>
    <scope>NUCLEOTIDE SEQUENCE [LARGE SCALE GENOMIC DNA]</scope>
    <source>
        <strain evidence="2 3">H1</strain>
    </source>
</reference>
<protein>
    <recommendedName>
        <fullName evidence="4">DUF4184 family protein</fullName>
    </recommendedName>
</protein>
<keyword evidence="1" id="KW-0472">Membrane</keyword>
<feature type="transmembrane region" description="Helical" evidence="1">
    <location>
        <begin position="157"/>
        <end position="175"/>
    </location>
</feature>
<dbReference type="RefSeq" id="WP_076878896.1">
    <property type="nucleotide sequence ID" value="NZ_MLCN01000032.1"/>
</dbReference>
<evidence type="ECO:0000256" key="1">
    <source>
        <dbReference type="SAM" id="Phobius"/>
    </source>
</evidence>
<feature type="transmembrane region" description="Helical" evidence="1">
    <location>
        <begin position="102"/>
        <end position="123"/>
    </location>
</feature>
<comment type="caution">
    <text evidence="2">The sequence shown here is derived from an EMBL/GenBank/DDBJ whole genome shotgun (WGS) entry which is preliminary data.</text>
</comment>
<keyword evidence="3" id="KW-1185">Reference proteome</keyword>
<keyword evidence="1" id="KW-1133">Transmembrane helix</keyword>
<feature type="transmembrane region" description="Helical" evidence="1">
    <location>
        <begin position="202"/>
        <end position="221"/>
    </location>
</feature>
<feature type="transmembrane region" description="Helical" evidence="1">
    <location>
        <begin position="51"/>
        <end position="73"/>
    </location>
</feature>
<sequence length="272" mass="30880">MAFTLSHMAAALPFYRCQRWMSFEAVLLGSMLPDLPYFLNSPISVSDESHGWAGLFSYCLPYGLVILILWYGLLKPAAIAVVQPWFPFLIARGRSHQHFSQWLKFGVTVVLGLLLGASTHLIWDGITHPDGFIARHVVVLQLPVNSGYFGTMPLARVLQYGTSLAGLGWVGWFILTQMRNMAFHKTVLEDIPIIVLKKWHSLLIVILMCAGSLFWSLQAMLKWHSLWVTNTYLFLAKLLVGLLQGAASLFIIYALIYHILYWFCKQKQYSGR</sequence>
<keyword evidence="1" id="KW-0812">Transmembrane</keyword>
<gene>
    <name evidence="2" type="ORF">BKE30_12280</name>
</gene>
<feature type="transmembrane region" description="Helical" evidence="1">
    <location>
        <begin position="241"/>
        <end position="264"/>
    </location>
</feature>
<dbReference type="Pfam" id="PF13803">
    <property type="entry name" value="DUF4184"/>
    <property type="match status" value="1"/>
</dbReference>
<dbReference type="Proteomes" id="UP000192132">
    <property type="component" value="Unassembled WGS sequence"/>
</dbReference>
<proteinExistence type="predicted"/>
<dbReference type="AlphaFoldDB" id="A0A1S8CS65"/>
<accession>A0A1S8CS65</accession>
<feature type="transmembrane region" description="Helical" evidence="1">
    <location>
        <begin position="20"/>
        <end position="39"/>
    </location>
</feature>
<organism evidence="2 3">
    <name type="scientific">Alkanindiges hydrocarboniclasticus</name>
    <dbReference type="NCBI Taxonomy" id="1907941"/>
    <lineage>
        <taxon>Bacteria</taxon>
        <taxon>Pseudomonadati</taxon>
        <taxon>Pseudomonadota</taxon>
        <taxon>Gammaproteobacteria</taxon>
        <taxon>Moraxellales</taxon>
        <taxon>Moraxellaceae</taxon>
        <taxon>Alkanindiges</taxon>
    </lineage>
</organism>
<dbReference type="STRING" id="1907941.BKE30_12280"/>
<dbReference type="OrthoDB" id="8481923at2"/>
<dbReference type="EMBL" id="MLCN01000032">
    <property type="protein sequence ID" value="ONG38525.1"/>
    <property type="molecule type" value="Genomic_DNA"/>
</dbReference>